<organism evidence="2">
    <name type="scientific">Arion vulgaris</name>
    <dbReference type="NCBI Taxonomy" id="1028688"/>
    <lineage>
        <taxon>Eukaryota</taxon>
        <taxon>Metazoa</taxon>
        <taxon>Spiralia</taxon>
        <taxon>Lophotrochozoa</taxon>
        <taxon>Mollusca</taxon>
        <taxon>Gastropoda</taxon>
        <taxon>Heterobranchia</taxon>
        <taxon>Euthyneura</taxon>
        <taxon>Panpulmonata</taxon>
        <taxon>Eupulmonata</taxon>
        <taxon>Stylommatophora</taxon>
        <taxon>Helicina</taxon>
        <taxon>Arionoidea</taxon>
        <taxon>Arionidae</taxon>
        <taxon>Arion</taxon>
    </lineage>
</organism>
<sequence>MLGSLEAHLFPWIFVNGKNRLPCSESNVKLLKLSLITMFCKGYATSLISCNELMVYLPLDIVGEFRMDKGDVHRSLGDLLLDEDTKI</sequence>
<reference evidence="2" key="1">
    <citation type="submission" date="2014-12" db="EMBL/GenBank/DDBJ databases">
        <title>Insight into the proteome of Arion vulgaris.</title>
        <authorList>
            <person name="Aradska J."/>
            <person name="Bulat T."/>
            <person name="Smidak R."/>
            <person name="Sarate P."/>
            <person name="Gangsoo J."/>
            <person name="Sialana F."/>
            <person name="Bilban M."/>
            <person name="Lubec G."/>
        </authorList>
    </citation>
    <scope>NUCLEOTIDE SEQUENCE</scope>
    <source>
        <tissue evidence="2">Skin</tissue>
    </source>
</reference>
<evidence type="ECO:0000313" key="2">
    <source>
        <dbReference type="EMBL" id="CEK95772.1"/>
    </source>
</evidence>
<evidence type="ECO:0000313" key="1">
    <source>
        <dbReference type="EMBL" id="CEK95770.1"/>
    </source>
</evidence>
<protein>
    <submittedName>
        <fullName evidence="2">Uncharacterized protein</fullName>
    </submittedName>
</protein>
<feature type="non-terminal residue" evidence="2">
    <location>
        <position position="87"/>
    </location>
</feature>
<gene>
    <name evidence="2" type="primary">ORF208624</name>
    <name evidence="1" type="synonym">ORF208619</name>
</gene>
<accession>A0A0B7BS92</accession>
<dbReference type="EMBL" id="HACG01048907">
    <property type="protein sequence ID" value="CEK95772.1"/>
    <property type="molecule type" value="Transcribed_RNA"/>
</dbReference>
<dbReference type="AlphaFoldDB" id="A0A0B7BS92"/>
<name>A0A0B7BS92_9EUPU</name>
<dbReference type="EMBL" id="HACG01048905">
    <property type="protein sequence ID" value="CEK95770.1"/>
    <property type="molecule type" value="Transcribed_RNA"/>
</dbReference>
<proteinExistence type="predicted"/>